<dbReference type="Proteomes" id="UP000187209">
    <property type="component" value="Unassembled WGS sequence"/>
</dbReference>
<evidence type="ECO:0000313" key="6">
    <source>
        <dbReference type="EMBL" id="OMJ67303.1"/>
    </source>
</evidence>
<dbReference type="OrthoDB" id="273181at2759"/>
<dbReference type="EMBL" id="MPUH01001524">
    <property type="protein sequence ID" value="OMJ67303.1"/>
    <property type="molecule type" value="Genomic_DNA"/>
</dbReference>
<dbReference type="CDD" id="cd14498">
    <property type="entry name" value="DSP"/>
    <property type="match status" value="1"/>
</dbReference>
<dbReference type="InterPro" id="IPR020422">
    <property type="entry name" value="TYR_PHOSPHATASE_DUAL_dom"/>
</dbReference>
<name>A0A1R2ARY8_9CILI</name>
<gene>
    <name evidence="6" type="ORF">SteCoe_35576</name>
</gene>
<dbReference type="PANTHER" id="PTHR10159">
    <property type="entry name" value="DUAL SPECIFICITY PROTEIN PHOSPHATASE"/>
    <property type="match status" value="1"/>
</dbReference>
<evidence type="ECO:0000259" key="5">
    <source>
        <dbReference type="PROSITE" id="PS50056"/>
    </source>
</evidence>
<dbReference type="InterPro" id="IPR029021">
    <property type="entry name" value="Prot-tyrosine_phosphatase-like"/>
</dbReference>
<reference evidence="6 7" key="1">
    <citation type="submission" date="2016-11" db="EMBL/GenBank/DDBJ databases">
        <title>The macronuclear genome of Stentor coeruleus: a giant cell with tiny introns.</title>
        <authorList>
            <person name="Slabodnick M."/>
            <person name="Ruby J.G."/>
            <person name="Reiff S.B."/>
            <person name="Swart E.C."/>
            <person name="Gosai S."/>
            <person name="Prabakaran S."/>
            <person name="Witkowska E."/>
            <person name="Larue G.E."/>
            <person name="Fisher S."/>
            <person name="Freeman R.M."/>
            <person name="Gunawardena J."/>
            <person name="Chu W."/>
            <person name="Stover N.A."/>
            <person name="Gregory B.D."/>
            <person name="Nowacki M."/>
            <person name="Derisi J."/>
            <person name="Roy S.W."/>
            <person name="Marshall W.F."/>
            <person name="Sood P."/>
        </authorList>
    </citation>
    <scope>NUCLEOTIDE SEQUENCE [LARGE SCALE GENOMIC DNA]</scope>
    <source>
        <strain evidence="6">WM001</strain>
    </source>
</reference>
<keyword evidence="7" id="KW-1185">Reference proteome</keyword>
<evidence type="ECO:0000256" key="1">
    <source>
        <dbReference type="ARBA" id="ARBA00008601"/>
    </source>
</evidence>
<keyword evidence="4" id="KW-0904">Protein phosphatase</keyword>
<sequence length="154" mass="17772">MGSKPYKNEKISQITENLFMGDLEGAQNHELLEKFKIKHVIEIEADEQKPKVNSLKIFINEDEIIHFKASIKKALKFLHYYIMQNKNVLVHCKDGQSNSAPIIIAYIMYAKGLNFETAKRYLDSKRPISQVRPKIRDYLLIASPEELAGLVHKS</sequence>
<proteinExistence type="inferred from homology"/>
<dbReference type="GO" id="GO:0017017">
    <property type="term" value="F:MAP kinase tyrosine/serine/threonine phosphatase activity"/>
    <property type="evidence" value="ECO:0007669"/>
    <property type="project" value="TreeGrafter"/>
</dbReference>
<feature type="domain" description="Tyrosine specific protein phosphatases" evidence="5">
    <location>
        <begin position="72"/>
        <end position="127"/>
    </location>
</feature>
<dbReference type="PANTHER" id="PTHR10159:SF519">
    <property type="entry name" value="DUAL SPECIFICITY PROTEIN PHOSPHATASE MPK3"/>
    <property type="match status" value="1"/>
</dbReference>
<evidence type="ECO:0000256" key="2">
    <source>
        <dbReference type="ARBA" id="ARBA00013064"/>
    </source>
</evidence>
<keyword evidence="3" id="KW-0378">Hydrolase</keyword>
<dbReference type="GO" id="GO:0033550">
    <property type="term" value="F:MAP kinase tyrosine phosphatase activity"/>
    <property type="evidence" value="ECO:0007669"/>
    <property type="project" value="TreeGrafter"/>
</dbReference>
<dbReference type="GO" id="GO:0005737">
    <property type="term" value="C:cytoplasm"/>
    <property type="evidence" value="ECO:0007669"/>
    <property type="project" value="TreeGrafter"/>
</dbReference>
<dbReference type="GO" id="GO:0008330">
    <property type="term" value="F:protein tyrosine/threonine phosphatase activity"/>
    <property type="evidence" value="ECO:0007669"/>
    <property type="project" value="TreeGrafter"/>
</dbReference>
<comment type="similarity">
    <text evidence="1">Belongs to the protein-tyrosine phosphatase family. Non-receptor class dual specificity subfamily.</text>
</comment>
<evidence type="ECO:0000256" key="4">
    <source>
        <dbReference type="ARBA" id="ARBA00022912"/>
    </source>
</evidence>
<dbReference type="InterPro" id="IPR000387">
    <property type="entry name" value="Tyr_Pase_dom"/>
</dbReference>
<comment type="caution">
    <text evidence="6">The sequence shown here is derived from an EMBL/GenBank/DDBJ whole genome shotgun (WGS) entry which is preliminary data.</text>
</comment>
<dbReference type="SMART" id="SM00195">
    <property type="entry name" value="DSPc"/>
    <property type="match status" value="1"/>
</dbReference>
<evidence type="ECO:0000313" key="7">
    <source>
        <dbReference type="Proteomes" id="UP000187209"/>
    </source>
</evidence>
<evidence type="ECO:0000256" key="3">
    <source>
        <dbReference type="ARBA" id="ARBA00022801"/>
    </source>
</evidence>
<dbReference type="SUPFAM" id="SSF52799">
    <property type="entry name" value="(Phosphotyrosine protein) phosphatases II"/>
    <property type="match status" value="1"/>
</dbReference>
<dbReference type="Pfam" id="PF00782">
    <property type="entry name" value="DSPc"/>
    <property type="match status" value="1"/>
</dbReference>
<dbReference type="PROSITE" id="PS50056">
    <property type="entry name" value="TYR_PHOSPHATASE_2"/>
    <property type="match status" value="1"/>
</dbReference>
<dbReference type="EC" id="3.1.3.48" evidence="2"/>
<dbReference type="InterPro" id="IPR000340">
    <property type="entry name" value="Dual-sp_phosphatase_cat-dom"/>
</dbReference>
<dbReference type="AlphaFoldDB" id="A0A1R2ARY8"/>
<accession>A0A1R2ARY8</accession>
<organism evidence="6 7">
    <name type="scientific">Stentor coeruleus</name>
    <dbReference type="NCBI Taxonomy" id="5963"/>
    <lineage>
        <taxon>Eukaryota</taxon>
        <taxon>Sar</taxon>
        <taxon>Alveolata</taxon>
        <taxon>Ciliophora</taxon>
        <taxon>Postciliodesmatophora</taxon>
        <taxon>Heterotrichea</taxon>
        <taxon>Heterotrichida</taxon>
        <taxon>Stentoridae</taxon>
        <taxon>Stentor</taxon>
    </lineage>
</organism>
<protein>
    <recommendedName>
        <fullName evidence="2">protein-tyrosine-phosphatase</fullName>
        <ecNumber evidence="2">3.1.3.48</ecNumber>
    </recommendedName>
</protein>
<dbReference type="Gene3D" id="3.90.190.10">
    <property type="entry name" value="Protein tyrosine phosphatase superfamily"/>
    <property type="match status" value="1"/>
</dbReference>
<dbReference type="GO" id="GO:0043409">
    <property type="term" value="P:negative regulation of MAPK cascade"/>
    <property type="evidence" value="ECO:0007669"/>
    <property type="project" value="TreeGrafter"/>
</dbReference>